<reference evidence="1 3" key="2">
    <citation type="journal article" date="2014" name="BMC Genomics">
        <title>An improved genome release (version Mt4.0) for the model legume Medicago truncatula.</title>
        <authorList>
            <person name="Tang H."/>
            <person name="Krishnakumar V."/>
            <person name="Bidwell S."/>
            <person name="Rosen B."/>
            <person name="Chan A."/>
            <person name="Zhou S."/>
            <person name="Gentzbittel L."/>
            <person name="Childs K.L."/>
            <person name="Yandell M."/>
            <person name="Gundlach H."/>
            <person name="Mayer K.F."/>
            <person name="Schwartz D.C."/>
            <person name="Town C.D."/>
        </authorList>
    </citation>
    <scope>GENOME REANNOTATION</scope>
    <source>
        <strain evidence="1">A17</strain>
        <strain evidence="2 3">cv. Jemalong A17</strain>
    </source>
</reference>
<evidence type="ECO:0000313" key="2">
    <source>
        <dbReference type="EnsemblPlants" id="KEH27977"/>
    </source>
</evidence>
<reference evidence="1 3" key="1">
    <citation type="journal article" date="2011" name="Nature">
        <title>The Medicago genome provides insight into the evolution of rhizobial symbioses.</title>
        <authorList>
            <person name="Young N.D."/>
            <person name="Debelle F."/>
            <person name="Oldroyd G.E."/>
            <person name="Geurts R."/>
            <person name="Cannon S.B."/>
            <person name="Udvardi M.K."/>
            <person name="Benedito V.A."/>
            <person name="Mayer K.F."/>
            <person name="Gouzy J."/>
            <person name="Schoof H."/>
            <person name="Van de Peer Y."/>
            <person name="Proost S."/>
            <person name="Cook D.R."/>
            <person name="Meyers B.C."/>
            <person name="Spannagl M."/>
            <person name="Cheung F."/>
            <person name="De Mita S."/>
            <person name="Krishnakumar V."/>
            <person name="Gundlach H."/>
            <person name="Zhou S."/>
            <person name="Mudge J."/>
            <person name="Bharti A.K."/>
            <person name="Murray J.D."/>
            <person name="Naoumkina M.A."/>
            <person name="Rosen B."/>
            <person name="Silverstein K.A."/>
            <person name="Tang H."/>
            <person name="Rombauts S."/>
            <person name="Zhao P.X."/>
            <person name="Zhou P."/>
            <person name="Barbe V."/>
            <person name="Bardou P."/>
            <person name="Bechner M."/>
            <person name="Bellec A."/>
            <person name="Berger A."/>
            <person name="Berges H."/>
            <person name="Bidwell S."/>
            <person name="Bisseling T."/>
            <person name="Choisne N."/>
            <person name="Couloux A."/>
            <person name="Denny R."/>
            <person name="Deshpande S."/>
            <person name="Dai X."/>
            <person name="Doyle J.J."/>
            <person name="Dudez A.M."/>
            <person name="Farmer A.D."/>
            <person name="Fouteau S."/>
            <person name="Franken C."/>
            <person name="Gibelin C."/>
            <person name="Gish J."/>
            <person name="Goldstein S."/>
            <person name="Gonzalez A.J."/>
            <person name="Green P.J."/>
            <person name="Hallab A."/>
            <person name="Hartog M."/>
            <person name="Hua A."/>
            <person name="Humphray S.J."/>
            <person name="Jeong D.H."/>
            <person name="Jing Y."/>
            <person name="Jocker A."/>
            <person name="Kenton S.M."/>
            <person name="Kim D.J."/>
            <person name="Klee K."/>
            <person name="Lai H."/>
            <person name="Lang C."/>
            <person name="Lin S."/>
            <person name="Macmil S.L."/>
            <person name="Magdelenat G."/>
            <person name="Matthews L."/>
            <person name="McCorrison J."/>
            <person name="Monaghan E.L."/>
            <person name="Mun J.H."/>
            <person name="Najar F.Z."/>
            <person name="Nicholson C."/>
            <person name="Noirot C."/>
            <person name="O'Bleness M."/>
            <person name="Paule C.R."/>
            <person name="Poulain J."/>
            <person name="Prion F."/>
            <person name="Qin B."/>
            <person name="Qu C."/>
            <person name="Retzel E.F."/>
            <person name="Riddle C."/>
            <person name="Sallet E."/>
            <person name="Samain S."/>
            <person name="Samson N."/>
            <person name="Sanders I."/>
            <person name="Saurat O."/>
            <person name="Scarpelli C."/>
            <person name="Schiex T."/>
            <person name="Segurens B."/>
            <person name="Severin A.J."/>
            <person name="Sherrier D.J."/>
            <person name="Shi R."/>
            <person name="Sims S."/>
            <person name="Singer S.R."/>
            <person name="Sinharoy S."/>
            <person name="Sterck L."/>
            <person name="Viollet A."/>
            <person name="Wang B.B."/>
            <person name="Wang K."/>
            <person name="Wang M."/>
            <person name="Wang X."/>
            <person name="Warfsmann J."/>
            <person name="Weissenbach J."/>
            <person name="White D.D."/>
            <person name="White J.D."/>
            <person name="Wiley G.B."/>
            <person name="Wincker P."/>
            <person name="Xing Y."/>
            <person name="Yang L."/>
            <person name="Yao Z."/>
            <person name="Ying F."/>
            <person name="Zhai J."/>
            <person name="Zhou L."/>
            <person name="Zuber A."/>
            <person name="Denarie J."/>
            <person name="Dixon R.A."/>
            <person name="May G.D."/>
            <person name="Schwartz D.C."/>
            <person name="Rogers J."/>
            <person name="Quetier F."/>
            <person name="Town C.D."/>
            <person name="Roe B.A."/>
        </authorList>
    </citation>
    <scope>NUCLEOTIDE SEQUENCE [LARGE SCALE GENOMIC DNA]</scope>
    <source>
        <strain evidence="1">A17</strain>
        <strain evidence="2 3">cv. Jemalong A17</strain>
    </source>
</reference>
<keyword evidence="3" id="KW-1185">Reference proteome</keyword>
<accession>A0A072UEA3</accession>
<name>A0A072UEA3_MEDTR</name>
<sequence length="112" mass="13265">MTYLLESSYEQKSRGKYTHFLSSNNLVVRFTNGNCYQRKLIITLKNGLKEKKVFLPHLEEFEVINNEDNDQLTAPFHIEEFKEAMFFMRPDKCPGPGFNPGFYQPRVYRGYL</sequence>
<evidence type="ECO:0000313" key="3">
    <source>
        <dbReference type="Proteomes" id="UP000002051"/>
    </source>
</evidence>
<dbReference type="EnsemblPlants" id="KEH27977">
    <property type="protein sequence ID" value="KEH27977"/>
    <property type="gene ID" value="MTR_5g055165"/>
</dbReference>
<evidence type="ECO:0000313" key="1">
    <source>
        <dbReference type="EMBL" id="KEH27977.1"/>
    </source>
</evidence>
<reference evidence="2" key="3">
    <citation type="submission" date="2015-04" db="UniProtKB">
        <authorList>
            <consortium name="EnsemblPlants"/>
        </authorList>
    </citation>
    <scope>IDENTIFICATION</scope>
    <source>
        <strain evidence="2">cv. Jemalong A17</strain>
    </source>
</reference>
<dbReference type="EMBL" id="CM001221">
    <property type="protein sequence ID" value="KEH27977.1"/>
    <property type="molecule type" value="Genomic_DNA"/>
</dbReference>
<dbReference type="AlphaFoldDB" id="A0A072UEA3"/>
<gene>
    <name evidence="1" type="ordered locus">MTR_5g055165</name>
</gene>
<proteinExistence type="predicted"/>
<protein>
    <submittedName>
        <fullName evidence="1 2">Uncharacterized protein</fullName>
    </submittedName>
</protein>
<dbReference type="Proteomes" id="UP000002051">
    <property type="component" value="Chromosome 5"/>
</dbReference>
<dbReference type="HOGENOM" id="CLU_2149596_0_0_1"/>
<organism evidence="1 3">
    <name type="scientific">Medicago truncatula</name>
    <name type="common">Barrel medic</name>
    <name type="synonym">Medicago tribuloides</name>
    <dbReference type="NCBI Taxonomy" id="3880"/>
    <lineage>
        <taxon>Eukaryota</taxon>
        <taxon>Viridiplantae</taxon>
        <taxon>Streptophyta</taxon>
        <taxon>Embryophyta</taxon>
        <taxon>Tracheophyta</taxon>
        <taxon>Spermatophyta</taxon>
        <taxon>Magnoliopsida</taxon>
        <taxon>eudicotyledons</taxon>
        <taxon>Gunneridae</taxon>
        <taxon>Pentapetalae</taxon>
        <taxon>rosids</taxon>
        <taxon>fabids</taxon>
        <taxon>Fabales</taxon>
        <taxon>Fabaceae</taxon>
        <taxon>Papilionoideae</taxon>
        <taxon>50 kb inversion clade</taxon>
        <taxon>NPAAA clade</taxon>
        <taxon>Hologalegina</taxon>
        <taxon>IRL clade</taxon>
        <taxon>Trifolieae</taxon>
        <taxon>Medicago</taxon>
    </lineage>
</organism>